<keyword evidence="7 8" id="KW-0539">Nucleus</keyword>
<evidence type="ECO:0000259" key="11">
    <source>
        <dbReference type="PROSITE" id="PS50884"/>
    </source>
</evidence>
<evidence type="ECO:0000256" key="9">
    <source>
        <dbReference type="RuleBase" id="RU369094"/>
    </source>
</evidence>
<evidence type="ECO:0000256" key="7">
    <source>
        <dbReference type="ARBA" id="ARBA00023242"/>
    </source>
</evidence>
<feature type="domain" description="Dof-type" evidence="11">
    <location>
        <begin position="33"/>
        <end position="87"/>
    </location>
</feature>
<comment type="caution">
    <text evidence="12">The sequence shown here is derived from an EMBL/GenBank/DDBJ whole genome shotgun (WGS) entry which is preliminary data.</text>
</comment>
<keyword evidence="5 8" id="KW-0238">DNA-binding</keyword>
<dbReference type="PANTHER" id="PTHR31992">
    <property type="entry name" value="DOF ZINC FINGER PROTEIN DOF1.4-RELATED"/>
    <property type="match status" value="1"/>
</dbReference>
<evidence type="ECO:0000256" key="4">
    <source>
        <dbReference type="ARBA" id="ARBA00023015"/>
    </source>
</evidence>
<evidence type="ECO:0000256" key="3">
    <source>
        <dbReference type="ARBA" id="ARBA00022833"/>
    </source>
</evidence>
<proteinExistence type="predicted"/>
<dbReference type="Proteomes" id="UP001188597">
    <property type="component" value="Unassembled WGS sequence"/>
</dbReference>
<dbReference type="AlphaFoldDB" id="A0AA89BFL6"/>
<comment type="subcellular location">
    <subcellularLocation>
        <location evidence="8 9">Nucleus</location>
    </subcellularLocation>
</comment>
<keyword evidence="1 9" id="KW-0479">Metal-binding</keyword>
<dbReference type="PROSITE" id="PS50884">
    <property type="entry name" value="ZF_DOF_2"/>
    <property type="match status" value="1"/>
</dbReference>
<feature type="region of interest" description="Disordered" evidence="10">
    <location>
        <begin position="74"/>
        <end position="109"/>
    </location>
</feature>
<dbReference type="PANTHER" id="PTHR31992:SF285">
    <property type="entry name" value="DOF ZINC FINGER PROTEIN DOF4.6"/>
    <property type="match status" value="1"/>
</dbReference>
<evidence type="ECO:0000256" key="2">
    <source>
        <dbReference type="ARBA" id="ARBA00022771"/>
    </source>
</evidence>
<dbReference type="PROSITE" id="PS01361">
    <property type="entry name" value="ZF_DOF_1"/>
    <property type="match status" value="1"/>
</dbReference>
<gene>
    <name evidence="12" type="ORF">RJ639_032695</name>
</gene>
<name>A0AA89BFL6_9ASTE</name>
<sequence length="109" mass="12321">MDAAQWPEGIGVVKPMEGLVEKKPTRPQKPQALNCPRCNSSHTKFCYYNNYSLSQPRYFCKTCRRYWTEGGSLRNVPVGGGSRKNKRSTSSSKNLAPKFKTLRSMTAKT</sequence>
<evidence type="ECO:0000256" key="10">
    <source>
        <dbReference type="SAM" id="MobiDB-lite"/>
    </source>
</evidence>
<evidence type="ECO:0000313" key="12">
    <source>
        <dbReference type="EMBL" id="KAK3034742.1"/>
    </source>
</evidence>
<organism evidence="12 13">
    <name type="scientific">Escallonia herrerae</name>
    <dbReference type="NCBI Taxonomy" id="1293975"/>
    <lineage>
        <taxon>Eukaryota</taxon>
        <taxon>Viridiplantae</taxon>
        <taxon>Streptophyta</taxon>
        <taxon>Embryophyta</taxon>
        <taxon>Tracheophyta</taxon>
        <taxon>Spermatophyta</taxon>
        <taxon>Magnoliopsida</taxon>
        <taxon>eudicotyledons</taxon>
        <taxon>Gunneridae</taxon>
        <taxon>Pentapetalae</taxon>
        <taxon>asterids</taxon>
        <taxon>campanulids</taxon>
        <taxon>Escalloniales</taxon>
        <taxon>Escalloniaceae</taxon>
        <taxon>Escallonia</taxon>
    </lineage>
</organism>
<evidence type="ECO:0000256" key="6">
    <source>
        <dbReference type="ARBA" id="ARBA00023163"/>
    </source>
</evidence>
<dbReference type="GO" id="GO:0005634">
    <property type="term" value="C:nucleus"/>
    <property type="evidence" value="ECO:0007669"/>
    <property type="project" value="UniProtKB-SubCell"/>
</dbReference>
<keyword evidence="6 9" id="KW-0804">Transcription</keyword>
<evidence type="ECO:0000256" key="8">
    <source>
        <dbReference type="PROSITE-ProRule" id="PRU00071"/>
    </source>
</evidence>
<dbReference type="GO" id="GO:0008270">
    <property type="term" value="F:zinc ion binding"/>
    <property type="evidence" value="ECO:0007669"/>
    <property type="project" value="UniProtKB-KW"/>
</dbReference>
<dbReference type="InterPro" id="IPR003851">
    <property type="entry name" value="Znf_Dof"/>
</dbReference>
<keyword evidence="13" id="KW-1185">Reference proteome</keyword>
<keyword evidence="3 9" id="KW-0862">Zinc</keyword>
<accession>A0AA89BFL6</accession>
<keyword evidence="2 8" id="KW-0863">Zinc-finger</keyword>
<reference evidence="12" key="1">
    <citation type="submission" date="2022-12" db="EMBL/GenBank/DDBJ databases">
        <title>Draft genome assemblies for two species of Escallonia (Escalloniales).</title>
        <authorList>
            <person name="Chanderbali A."/>
            <person name="Dervinis C."/>
            <person name="Anghel I."/>
            <person name="Soltis D."/>
            <person name="Soltis P."/>
            <person name="Zapata F."/>
        </authorList>
    </citation>
    <scope>NUCLEOTIDE SEQUENCE</scope>
    <source>
        <strain evidence="12">UCBG64.0493</strain>
        <tissue evidence="12">Leaf</tissue>
    </source>
</reference>
<comment type="function">
    <text evidence="9">Transcription factor that binds specifically to a 5'-AA[AG]G-3' consensus core sequence.</text>
</comment>
<dbReference type="GO" id="GO:0003700">
    <property type="term" value="F:DNA-binding transcription factor activity"/>
    <property type="evidence" value="ECO:0007669"/>
    <property type="project" value="UniProtKB-UniRule"/>
</dbReference>
<dbReference type="GO" id="GO:0003677">
    <property type="term" value="F:DNA binding"/>
    <property type="evidence" value="ECO:0007669"/>
    <property type="project" value="UniProtKB-UniRule"/>
</dbReference>
<dbReference type="InterPro" id="IPR045174">
    <property type="entry name" value="Dof"/>
</dbReference>
<protein>
    <recommendedName>
        <fullName evidence="9">Dof zinc finger protein</fullName>
    </recommendedName>
</protein>
<evidence type="ECO:0000256" key="1">
    <source>
        <dbReference type="ARBA" id="ARBA00022723"/>
    </source>
</evidence>
<dbReference type="Pfam" id="PF02701">
    <property type="entry name" value="Zn_ribbon_Dof"/>
    <property type="match status" value="1"/>
</dbReference>
<evidence type="ECO:0000313" key="13">
    <source>
        <dbReference type="Proteomes" id="UP001188597"/>
    </source>
</evidence>
<evidence type="ECO:0000256" key="5">
    <source>
        <dbReference type="ARBA" id="ARBA00023125"/>
    </source>
</evidence>
<dbReference type="EMBL" id="JAVXUP010000194">
    <property type="protein sequence ID" value="KAK3034742.1"/>
    <property type="molecule type" value="Genomic_DNA"/>
</dbReference>
<keyword evidence="4 9" id="KW-0805">Transcription regulation</keyword>